<reference evidence="1" key="1">
    <citation type="submission" date="2014-09" db="EMBL/GenBank/DDBJ databases">
        <authorList>
            <person name="Magalhaes I.L.F."/>
            <person name="Oliveira U."/>
            <person name="Santos F.R."/>
            <person name="Vidigal T.H.D.A."/>
            <person name="Brescovit A.D."/>
            <person name="Santos A.J."/>
        </authorList>
    </citation>
    <scope>NUCLEOTIDE SEQUENCE</scope>
    <source>
        <tissue evidence="1">Shoot tissue taken approximately 20 cm above the soil surface</tissue>
    </source>
</reference>
<accession>A0A0A9CEA8</accession>
<proteinExistence type="predicted"/>
<protein>
    <submittedName>
        <fullName evidence="1">Uncharacterized protein</fullName>
    </submittedName>
</protein>
<sequence length="35" mass="3930">MRFHPHHHSIGIIRTCTYASLVIQVSTTPITLSNP</sequence>
<name>A0A0A9CEA8_ARUDO</name>
<evidence type="ECO:0000313" key="1">
    <source>
        <dbReference type="EMBL" id="JAD69852.1"/>
    </source>
</evidence>
<reference evidence="1" key="2">
    <citation type="journal article" date="2015" name="Data Brief">
        <title>Shoot transcriptome of the giant reed, Arundo donax.</title>
        <authorList>
            <person name="Barrero R.A."/>
            <person name="Guerrero F.D."/>
            <person name="Moolhuijzen P."/>
            <person name="Goolsby J.A."/>
            <person name="Tidwell J."/>
            <person name="Bellgard S.E."/>
            <person name="Bellgard M.I."/>
        </authorList>
    </citation>
    <scope>NUCLEOTIDE SEQUENCE</scope>
    <source>
        <tissue evidence="1">Shoot tissue taken approximately 20 cm above the soil surface</tissue>
    </source>
</reference>
<dbReference type="EMBL" id="GBRH01228043">
    <property type="protein sequence ID" value="JAD69852.1"/>
    <property type="molecule type" value="Transcribed_RNA"/>
</dbReference>
<dbReference type="AlphaFoldDB" id="A0A0A9CEA8"/>
<organism evidence="1">
    <name type="scientific">Arundo donax</name>
    <name type="common">Giant reed</name>
    <name type="synonym">Donax arundinaceus</name>
    <dbReference type="NCBI Taxonomy" id="35708"/>
    <lineage>
        <taxon>Eukaryota</taxon>
        <taxon>Viridiplantae</taxon>
        <taxon>Streptophyta</taxon>
        <taxon>Embryophyta</taxon>
        <taxon>Tracheophyta</taxon>
        <taxon>Spermatophyta</taxon>
        <taxon>Magnoliopsida</taxon>
        <taxon>Liliopsida</taxon>
        <taxon>Poales</taxon>
        <taxon>Poaceae</taxon>
        <taxon>PACMAD clade</taxon>
        <taxon>Arundinoideae</taxon>
        <taxon>Arundineae</taxon>
        <taxon>Arundo</taxon>
    </lineage>
</organism>